<name>A0A2P2KAA6_RHIMU</name>
<reference evidence="1" key="1">
    <citation type="submission" date="2018-02" db="EMBL/GenBank/DDBJ databases">
        <title>Rhizophora mucronata_Transcriptome.</title>
        <authorList>
            <person name="Meera S.P."/>
            <person name="Sreeshan A."/>
            <person name="Augustine A."/>
        </authorList>
    </citation>
    <scope>NUCLEOTIDE SEQUENCE</scope>
    <source>
        <tissue evidence="1">Leaf</tissue>
    </source>
</reference>
<sequence>MMKLMIKLRWLELVTIEGIEENLGGKAPTIIIWVVLK</sequence>
<protein>
    <submittedName>
        <fullName evidence="1">Uncharacterized protein</fullName>
    </submittedName>
</protein>
<dbReference type="AlphaFoldDB" id="A0A2P2KAA6"/>
<evidence type="ECO:0000313" key="1">
    <source>
        <dbReference type="EMBL" id="MBX02666.1"/>
    </source>
</evidence>
<organism evidence="1">
    <name type="scientific">Rhizophora mucronata</name>
    <name type="common">Asiatic mangrove</name>
    <dbReference type="NCBI Taxonomy" id="61149"/>
    <lineage>
        <taxon>Eukaryota</taxon>
        <taxon>Viridiplantae</taxon>
        <taxon>Streptophyta</taxon>
        <taxon>Embryophyta</taxon>
        <taxon>Tracheophyta</taxon>
        <taxon>Spermatophyta</taxon>
        <taxon>Magnoliopsida</taxon>
        <taxon>eudicotyledons</taxon>
        <taxon>Gunneridae</taxon>
        <taxon>Pentapetalae</taxon>
        <taxon>rosids</taxon>
        <taxon>fabids</taxon>
        <taxon>Malpighiales</taxon>
        <taxon>Rhizophoraceae</taxon>
        <taxon>Rhizophora</taxon>
    </lineage>
</organism>
<dbReference type="EMBL" id="GGEC01022182">
    <property type="protein sequence ID" value="MBX02666.1"/>
    <property type="molecule type" value="Transcribed_RNA"/>
</dbReference>
<proteinExistence type="predicted"/>
<accession>A0A2P2KAA6</accession>